<dbReference type="RefSeq" id="WP_135282348.1">
    <property type="nucleotide sequence ID" value="NZ_SRIO01000014.1"/>
</dbReference>
<sequence length="201" mass="22682">MSEKLNTDQLHELLYQALETENGGIKIYETAISCAVNSDLKEEWQEYLDETRHHHQTLLNLFKKIGLDPEKETPGRQVVSHLGDSLVHAMEMAKKSGNPEAAQLVAGECVTLAETKDNLNWDLIELLSEKASGKIRDLLKEAHEEIDDQEAHHLYHTRGWTRELWIESLGLPAALPPPEEAKSVKTAIGAERAKNKRDDMT</sequence>
<dbReference type="Gene3D" id="1.20.1260.10">
    <property type="match status" value="1"/>
</dbReference>
<feature type="compositionally biased region" description="Basic and acidic residues" evidence="1">
    <location>
        <begin position="191"/>
        <end position="201"/>
    </location>
</feature>
<evidence type="ECO:0008006" key="4">
    <source>
        <dbReference type="Google" id="ProtNLM"/>
    </source>
</evidence>
<dbReference type="AlphaFoldDB" id="A0A4Z0F8L2"/>
<dbReference type="SUPFAM" id="SSF47240">
    <property type="entry name" value="Ferritin-like"/>
    <property type="match status" value="1"/>
</dbReference>
<evidence type="ECO:0000313" key="3">
    <source>
        <dbReference type="Proteomes" id="UP000297890"/>
    </source>
</evidence>
<feature type="region of interest" description="Disordered" evidence="1">
    <location>
        <begin position="176"/>
        <end position="201"/>
    </location>
</feature>
<protein>
    <recommendedName>
        <fullName evidence="4">DUF892 family protein</fullName>
    </recommendedName>
</protein>
<keyword evidence="3" id="KW-1185">Reference proteome</keyword>
<dbReference type="InterPro" id="IPR012347">
    <property type="entry name" value="Ferritin-like"/>
</dbReference>
<proteinExistence type="predicted"/>
<evidence type="ECO:0000256" key="1">
    <source>
        <dbReference type="SAM" id="MobiDB-lite"/>
    </source>
</evidence>
<reference evidence="2 3" key="1">
    <citation type="journal article" date="2019" name="ISME J.">
        <title>Candidatus Macondimonas diazotrophica, a novel gammaproteobacterial genus dominating crude-oil-contaminated coastal sediments.</title>
        <authorList>
            <person name="Karthikeyan S."/>
            <person name="Konstantinidis K."/>
        </authorList>
    </citation>
    <scope>NUCLEOTIDE SEQUENCE [LARGE SCALE GENOMIC DNA]</scope>
    <source>
        <strain evidence="2 3">KTK01</strain>
    </source>
</reference>
<evidence type="ECO:0000313" key="2">
    <source>
        <dbReference type="EMBL" id="TFZ81870.1"/>
    </source>
</evidence>
<dbReference type="OrthoDB" id="5983475at2"/>
<gene>
    <name evidence="2" type="ORF">E4680_10400</name>
</gene>
<name>A0A4Z0F8L2_9GAMM</name>
<comment type="caution">
    <text evidence="2">The sequence shown here is derived from an EMBL/GenBank/DDBJ whole genome shotgun (WGS) entry which is preliminary data.</text>
</comment>
<dbReference type="InterPro" id="IPR009078">
    <property type="entry name" value="Ferritin-like_SF"/>
</dbReference>
<accession>A0A4Z0F8L2</accession>
<dbReference type="EMBL" id="SRIO01000014">
    <property type="protein sequence ID" value="TFZ81870.1"/>
    <property type="molecule type" value="Genomic_DNA"/>
</dbReference>
<organism evidence="2 3">
    <name type="scientific">Candidatus Macondimonas diazotrophica</name>
    <dbReference type="NCBI Taxonomy" id="2305248"/>
    <lineage>
        <taxon>Bacteria</taxon>
        <taxon>Pseudomonadati</taxon>
        <taxon>Pseudomonadota</taxon>
        <taxon>Gammaproteobacteria</taxon>
        <taxon>Chromatiales</taxon>
        <taxon>Ectothiorhodospiraceae</taxon>
        <taxon>Candidatus Macondimonas</taxon>
    </lineage>
</organism>
<dbReference type="Proteomes" id="UP000297890">
    <property type="component" value="Unassembled WGS sequence"/>
</dbReference>